<protein>
    <recommendedName>
        <fullName evidence="7">Cutinase</fullName>
    </recommendedName>
</protein>
<dbReference type="SMART" id="SM01110">
    <property type="entry name" value="Cutinase"/>
    <property type="match status" value="1"/>
</dbReference>
<dbReference type="Gene3D" id="3.40.50.1820">
    <property type="entry name" value="alpha/beta hydrolase"/>
    <property type="match status" value="1"/>
</dbReference>
<keyword evidence="2" id="KW-1015">Disulfide bond</keyword>
<name>A0A4V3SIX4_9PEZI</name>
<feature type="compositionally biased region" description="Polar residues" evidence="3">
    <location>
        <begin position="266"/>
        <end position="278"/>
    </location>
</feature>
<dbReference type="PANTHER" id="PTHR33630:SF9">
    <property type="entry name" value="CUTINASE 4"/>
    <property type="match status" value="1"/>
</dbReference>
<feature type="signal peptide" evidence="4">
    <location>
        <begin position="1"/>
        <end position="16"/>
    </location>
</feature>
<keyword evidence="6" id="KW-1185">Reference proteome</keyword>
<dbReference type="InParanoid" id="A0A4V3SIX4"/>
<feature type="chain" id="PRO_5020331429" description="Cutinase" evidence="4">
    <location>
        <begin position="17"/>
        <end position="442"/>
    </location>
</feature>
<reference evidence="5 6" key="1">
    <citation type="submission" date="2019-04" db="EMBL/GenBank/DDBJ databases">
        <title>Comparative genomics and transcriptomics to analyze fruiting body development in filamentous ascomycetes.</title>
        <authorList>
            <consortium name="DOE Joint Genome Institute"/>
            <person name="Lutkenhaus R."/>
            <person name="Traeger S."/>
            <person name="Breuer J."/>
            <person name="Kuo A."/>
            <person name="Lipzen A."/>
            <person name="Pangilinan J."/>
            <person name="Dilworth D."/>
            <person name="Sandor L."/>
            <person name="Poggeler S."/>
            <person name="Barry K."/>
            <person name="Grigoriev I.V."/>
            <person name="Nowrousian M."/>
        </authorList>
    </citation>
    <scope>NUCLEOTIDE SEQUENCE [LARGE SCALE GENOMIC DNA]</scope>
    <source>
        <strain evidence="5 6">CBS 389.68</strain>
    </source>
</reference>
<evidence type="ECO:0000256" key="3">
    <source>
        <dbReference type="SAM" id="MobiDB-lite"/>
    </source>
</evidence>
<evidence type="ECO:0008006" key="7">
    <source>
        <dbReference type="Google" id="ProtNLM"/>
    </source>
</evidence>
<feature type="region of interest" description="Disordered" evidence="3">
    <location>
        <begin position="238"/>
        <end position="294"/>
    </location>
</feature>
<dbReference type="SUPFAM" id="SSF53474">
    <property type="entry name" value="alpha/beta-Hydrolases"/>
    <property type="match status" value="1"/>
</dbReference>
<dbReference type="AlphaFoldDB" id="A0A4V3SIX4"/>
<dbReference type="Proteomes" id="UP000298138">
    <property type="component" value="Unassembled WGS sequence"/>
</dbReference>
<sequence length="442" mass="42308">MNVLALALALLPLTIGAPIELEKRQAGNCPPLEIIFARGTTEPQGLGTLGAPLQREVNALIPGTTATAVVYPASANFMASASQGSTWATDYLNKQAAACPQTKFVLGGYSQGAMVVHGVNPDASVKDRIVAVAVFGDPYRSMSQYNKAAVSKGGNTKRDALPEAEPTFDFLSGLGSGDLSSLKEKISGLSSSGFDLGDLTDLLGNGGSGGLADLLGDGSTGGLGSLLEKLKGGSAGSGLGDLGGIRDKDSSSGSGSSNAPAPVASDSPTIPPNTETSPSDSDSSSSSSDSPLRGLLGGSGGLGGLLGGGSGGISDLIGSIGSGSGSGLSDLIGGGSGGLGSLLGNIGGSSGSSGGLGSLLGSIWGGSSGSGSSLGGASGGLGSLLGGGSGSASSASSGLLSGGLGGWPISNKDDVFSACATSDTVCGSDANSKYSGSHLSYG</sequence>
<keyword evidence="4" id="KW-0732">Signal</keyword>
<evidence type="ECO:0000256" key="4">
    <source>
        <dbReference type="SAM" id="SignalP"/>
    </source>
</evidence>
<evidence type="ECO:0000313" key="5">
    <source>
        <dbReference type="EMBL" id="TGZ81845.1"/>
    </source>
</evidence>
<accession>A0A4V3SIX4</accession>
<evidence type="ECO:0000256" key="1">
    <source>
        <dbReference type="ARBA" id="ARBA00022801"/>
    </source>
</evidence>
<dbReference type="PANTHER" id="PTHR33630">
    <property type="entry name" value="CUTINASE RV1984C-RELATED-RELATED"/>
    <property type="match status" value="1"/>
</dbReference>
<proteinExistence type="predicted"/>
<evidence type="ECO:0000256" key="2">
    <source>
        <dbReference type="ARBA" id="ARBA00023157"/>
    </source>
</evidence>
<dbReference type="STRING" id="341454.A0A4V3SIX4"/>
<keyword evidence="1" id="KW-0378">Hydrolase</keyword>
<organism evidence="5 6">
    <name type="scientific">Ascodesmis nigricans</name>
    <dbReference type="NCBI Taxonomy" id="341454"/>
    <lineage>
        <taxon>Eukaryota</taxon>
        <taxon>Fungi</taxon>
        <taxon>Dikarya</taxon>
        <taxon>Ascomycota</taxon>
        <taxon>Pezizomycotina</taxon>
        <taxon>Pezizomycetes</taxon>
        <taxon>Pezizales</taxon>
        <taxon>Ascodesmidaceae</taxon>
        <taxon>Ascodesmis</taxon>
    </lineage>
</organism>
<dbReference type="InterPro" id="IPR000675">
    <property type="entry name" value="Cutinase/axe"/>
</dbReference>
<evidence type="ECO:0000313" key="6">
    <source>
        <dbReference type="Proteomes" id="UP000298138"/>
    </source>
</evidence>
<dbReference type="OrthoDB" id="3225429at2759"/>
<dbReference type="Pfam" id="PF01083">
    <property type="entry name" value="Cutinase"/>
    <property type="match status" value="1"/>
</dbReference>
<feature type="compositionally biased region" description="Low complexity" evidence="3">
    <location>
        <begin position="279"/>
        <end position="294"/>
    </location>
</feature>
<dbReference type="EMBL" id="ML220117">
    <property type="protein sequence ID" value="TGZ81845.1"/>
    <property type="molecule type" value="Genomic_DNA"/>
</dbReference>
<dbReference type="InterPro" id="IPR029058">
    <property type="entry name" value="AB_hydrolase_fold"/>
</dbReference>
<dbReference type="GO" id="GO:0052689">
    <property type="term" value="F:carboxylic ester hydrolase activity"/>
    <property type="evidence" value="ECO:0007669"/>
    <property type="project" value="UniProtKB-ARBA"/>
</dbReference>
<gene>
    <name evidence="5" type="ORF">EX30DRAFT_235070</name>
</gene>